<evidence type="ECO:0000256" key="4">
    <source>
        <dbReference type="ARBA" id="ARBA00022755"/>
    </source>
</evidence>
<dbReference type="Pfam" id="PF02844">
    <property type="entry name" value="GARS_N"/>
    <property type="match status" value="1"/>
</dbReference>
<keyword evidence="5 6" id="KW-0067">ATP-binding</keyword>
<proteinExistence type="predicted"/>
<dbReference type="EMBL" id="MRZU01000004">
    <property type="protein sequence ID" value="OUJ18185.1"/>
    <property type="molecule type" value="Genomic_DNA"/>
</dbReference>
<feature type="domain" description="ATP-grasp" evidence="7">
    <location>
        <begin position="119"/>
        <end position="339"/>
    </location>
</feature>
<comment type="caution">
    <text evidence="8">The sequence shown here is derived from an EMBL/GenBank/DDBJ whole genome shotgun (WGS) entry which is preliminary data.</text>
</comment>
<keyword evidence="9" id="KW-1185">Reference proteome</keyword>
<keyword evidence="2 8" id="KW-0436">Ligase</keyword>
<keyword evidence="3 6" id="KW-0547">Nucleotide-binding</keyword>
<evidence type="ECO:0000313" key="9">
    <source>
        <dbReference type="Proteomes" id="UP000195137"/>
    </source>
</evidence>
<evidence type="ECO:0000256" key="3">
    <source>
        <dbReference type="ARBA" id="ARBA00022741"/>
    </source>
</evidence>
<dbReference type="AlphaFoldDB" id="A0A1Y3GFE6"/>
<dbReference type="InterPro" id="IPR011761">
    <property type="entry name" value="ATP-grasp"/>
</dbReference>
<evidence type="ECO:0000256" key="6">
    <source>
        <dbReference type="PROSITE-ProRule" id="PRU00409"/>
    </source>
</evidence>
<dbReference type="GO" id="GO:0004637">
    <property type="term" value="F:phosphoribosylamine-glycine ligase activity"/>
    <property type="evidence" value="ECO:0007669"/>
    <property type="project" value="InterPro"/>
</dbReference>
<dbReference type="SUPFAM" id="SSF52440">
    <property type="entry name" value="PreATP-grasp domain"/>
    <property type="match status" value="1"/>
</dbReference>
<dbReference type="InterPro" id="IPR016185">
    <property type="entry name" value="PreATP-grasp_dom_sf"/>
</dbReference>
<protein>
    <submittedName>
        <fullName evidence="8">Phosphoribosylamine-glycine ligase PurD</fullName>
    </submittedName>
</protein>
<accession>A0A1Y3GFE6</accession>
<evidence type="ECO:0000256" key="1">
    <source>
        <dbReference type="ARBA" id="ARBA00001936"/>
    </source>
</evidence>
<dbReference type="PANTHER" id="PTHR43472">
    <property type="entry name" value="PHOSPHORIBOSYLAMINE--GLYCINE LIGASE"/>
    <property type="match status" value="1"/>
</dbReference>
<dbReference type="Pfam" id="PF01071">
    <property type="entry name" value="GARS_A"/>
    <property type="match status" value="1"/>
</dbReference>
<sequence length="464" mass="52775">MKEVGILIVSYGSRAASMVDAFSRSDKYDVTFYIADKQNNPYNLKMAKISEGDHEVTGLDVNRIFGFARKYRDEIDFGIVGPEGPIIDGVRDRIENELCIPIICPTSKYALEGSKVRQREIIDKVHPSANPEYKVFSKDQYQTEKEAIEDLNKWIEQNGIEVAVKPDTPAAGKGVGVWGDHFTTKKELIEDWFLPNLKGGKVILEEKVDGEEWSLQFISDGTHLIPTPPVRDYKRAYDRDLGPNTGGMGTYTYKKTQLPFMDPEDWEEGIEIAKKIFIELKKNTRPENLRGVPLYMGYVSCKDGVKAFEINSRFGDPECQNTMALIKDDFVDVCLKMIEGELDEIKFKDKCTVLTYAVPMTYGNARKEYTGTKKINLQNAHRLKEKYGENLRIHQGSMIEENGVTKTGTSRTVSTVGIADTIQEAREISLEAIRRIDGALWNRWDIASKEHIQESKQNMKEIRK</sequence>
<dbReference type="GO" id="GO:0009113">
    <property type="term" value="P:purine nucleobase biosynthetic process"/>
    <property type="evidence" value="ECO:0007669"/>
    <property type="project" value="InterPro"/>
</dbReference>
<organism evidence="8 9">
    <name type="scientific">Methanonatronarchaeum thermophilum</name>
    <dbReference type="NCBI Taxonomy" id="1927129"/>
    <lineage>
        <taxon>Archaea</taxon>
        <taxon>Methanobacteriati</taxon>
        <taxon>Methanobacteriota</taxon>
        <taxon>Methanonatronarchaeia</taxon>
        <taxon>Methanonatronarchaeales</taxon>
        <taxon>Methanonatronarchaeaceae</taxon>
        <taxon>Methanonatronarchaeum</taxon>
    </lineage>
</organism>
<dbReference type="PANTHER" id="PTHR43472:SF1">
    <property type="entry name" value="PHOSPHORIBOSYLAMINE--GLYCINE LIGASE, CHLOROPLASTIC"/>
    <property type="match status" value="1"/>
</dbReference>
<dbReference type="InterPro" id="IPR000115">
    <property type="entry name" value="PRibGlycinamide_synth"/>
</dbReference>
<dbReference type="InterPro" id="IPR020560">
    <property type="entry name" value="PRibGlycinamide_synth_C-dom"/>
</dbReference>
<evidence type="ECO:0000259" key="7">
    <source>
        <dbReference type="PROSITE" id="PS50975"/>
    </source>
</evidence>
<dbReference type="GO" id="GO:0046872">
    <property type="term" value="F:metal ion binding"/>
    <property type="evidence" value="ECO:0007669"/>
    <property type="project" value="InterPro"/>
</dbReference>
<evidence type="ECO:0000256" key="5">
    <source>
        <dbReference type="ARBA" id="ARBA00022840"/>
    </source>
</evidence>
<dbReference type="GO" id="GO:0006164">
    <property type="term" value="P:purine nucleotide biosynthetic process"/>
    <property type="evidence" value="ECO:0007669"/>
    <property type="project" value="UniProtKB-KW"/>
</dbReference>
<dbReference type="Gene3D" id="3.40.50.20">
    <property type="match status" value="1"/>
</dbReference>
<dbReference type="InterPro" id="IPR037123">
    <property type="entry name" value="PRibGlycinamide_synth_C_sf"/>
</dbReference>
<gene>
    <name evidence="8" type="ORF">AMET1_1089</name>
</gene>
<dbReference type="OrthoDB" id="146558at2157"/>
<evidence type="ECO:0000313" key="8">
    <source>
        <dbReference type="EMBL" id="OUJ18185.1"/>
    </source>
</evidence>
<name>A0A1Y3GFE6_9EURY</name>
<dbReference type="Proteomes" id="UP000195137">
    <property type="component" value="Unassembled WGS sequence"/>
</dbReference>
<dbReference type="SMART" id="SM01210">
    <property type="entry name" value="GARS_C"/>
    <property type="match status" value="1"/>
</dbReference>
<dbReference type="SUPFAM" id="SSF56059">
    <property type="entry name" value="Glutathione synthetase ATP-binding domain-like"/>
    <property type="match status" value="1"/>
</dbReference>
<reference evidence="8 9" key="1">
    <citation type="submission" date="2016-12" db="EMBL/GenBank/DDBJ databases">
        <title>Discovery of methanogenic haloarchaea.</title>
        <authorList>
            <person name="Sorokin D.Y."/>
            <person name="Makarova K.S."/>
            <person name="Abbas B."/>
            <person name="Ferrer M."/>
            <person name="Golyshin P.N."/>
        </authorList>
    </citation>
    <scope>NUCLEOTIDE SEQUENCE [LARGE SCALE GENOMIC DNA]</scope>
    <source>
        <strain evidence="8">AMET1</strain>
    </source>
</reference>
<evidence type="ECO:0000256" key="2">
    <source>
        <dbReference type="ARBA" id="ARBA00022598"/>
    </source>
</evidence>
<dbReference type="GO" id="GO:0005524">
    <property type="term" value="F:ATP binding"/>
    <property type="evidence" value="ECO:0007669"/>
    <property type="project" value="UniProtKB-UniRule"/>
</dbReference>
<dbReference type="RefSeq" id="WP_086637478.1">
    <property type="nucleotide sequence ID" value="NZ_MRZU01000004.1"/>
</dbReference>
<dbReference type="InterPro" id="IPR020562">
    <property type="entry name" value="PRibGlycinamide_synth_N"/>
</dbReference>
<dbReference type="PROSITE" id="PS00184">
    <property type="entry name" value="GARS"/>
    <property type="match status" value="1"/>
</dbReference>
<dbReference type="Gene3D" id="3.30.470.20">
    <property type="entry name" value="ATP-grasp fold, B domain"/>
    <property type="match status" value="1"/>
</dbReference>
<dbReference type="Gene3D" id="3.90.600.10">
    <property type="entry name" value="Phosphoribosylglycinamide synthetase, C-terminal domain"/>
    <property type="match status" value="1"/>
</dbReference>
<comment type="cofactor">
    <cofactor evidence="1">
        <name>Mn(2+)</name>
        <dbReference type="ChEBI" id="CHEBI:29035"/>
    </cofactor>
</comment>
<dbReference type="SMART" id="SM01209">
    <property type="entry name" value="GARS_A"/>
    <property type="match status" value="1"/>
</dbReference>
<dbReference type="InterPro" id="IPR020561">
    <property type="entry name" value="PRibGlycinamid_synth_ATP-grasp"/>
</dbReference>
<dbReference type="InterPro" id="IPR020559">
    <property type="entry name" value="PRibGlycinamide_synth_CS"/>
</dbReference>
<keyword evidence="4" id="KW-0658">Purine biosynthesis</keyword>
<dbReference type="PROSITE" id="PS50975">
    <property type="entry name" value="ATP_GRASP"/>
    <property type="match status" value="1"/>
</dbReference>